<feature type="region of interest" description="Disordered" evidence="1">
    <location>
        <begin position="100"/>
        <end position="163"/>
    </location>
</feature>
<evidence type="ECO:0000313" key="3">
    <source>
        <dbReference type="EMBL" id="CDS02994.1"/>
    </source>
</evidence>
<feature type="domain" description="N-acetyltransferase" evidence="2">
    <location>
        <begin position="468"/>
        <end position="607"/>
    </location>
</feature>
<dbReference type="InterPro" id="IPR000182">
    <property type="entry name" value="GNAT_dom"/>
</dbReference>
<dbReference type="Pfam" id="PF13508">
    <property type="entry name" value="Acetyltransf_7"/>
    <property type="match status" value="1"/>
</dbReference>
<proteinExistence type="predicted"/>
<dbReference type="InterPro" id="IPR016181">
    <property type="entry name" value="Acyl_CoA_acyltransferase"/>
</dbReference>
<protein>
    <recommendedName>
        <fullName evidence="2">N-acetyltransferase domain-containing protein</fullName>
    </recommendedName>
</protein>
<dbReference type="CDD" id="cd04301">
    <property type="entry name" value="NAT_SF"/>
    <property type="match status" value="1"/>
</dbReference>
<feature type="compositionally biased region" description="Low complexity" evidence="1">
    <location>
        <begin position="207"/>
        <end position="245"/>
    </location>
</feature>
<feature type="compositionally biased region" description="Basic and acidic residues" evidence="1">
    <location>
        <begin position="252"/>
        <end position="263"/>
    </location>
</feature>
<feature type="compositionally biased region" description="Basic and acidic residues" evidence="1">
    <location>
        <begin position="277"/>
        <end position="288"/>
    </location>
</feature>
<dbReference type="PROSITE" id="PS51186">
    <property type="entry name" value="GNAT"/>
    <property type="match status" value="1"/>
</dbReference>
<accession>A0A077W8W2</accession>
<dbReference type="OrthoDB" id="4080456at2759"/>
<dbReference type="GO" id="GO:0004402">
    <property type="term" value="F:histone acetyltransferase activity"/>
    <property type="evidence" value="ECO:0007669"/>
    <property type="project" value="TreeGrafter"/>
</dbReference>
<organism evidence="3">
    <name type="scientific">Lichtheimia ramosa</name>
    <dbReference type="NCBI Taxonomy" id="688394"/>
    <lineage>
        <taxon>Eukaryota</taxon>
        <taxon>Fungi</taxon>
        <taxon>Fungi incertae sedis</taxon>
        <taxon>Mucoromycota</taxon>
        <taxon>Mucoromycotina</taxon>
        <taxon>Mucoromycetes</taxon>
        <taxon>Mucorales</taxon>
        <taxon>Lichtheimiaceae</taxon>
        <taxon>Lichtheimia</taxon>
    </lineage>
</organism>
<name>A0A077W8W2_9FUNG</name>
<sequence>MSWVAVVHLVIYNLIRRQEIIDMDKPDAEKRHKYFRWKDDICAFIDDYWDYLVPGKKRSPTWHNTIASVLSTHGTIFKSGYEIFHQSAWWTLFEQVPPTKDNKPRVSKAKGTQKRSRQESQESKSKKIKTEPHDKRPTGKNIQSTKVKEEQQETSVSQVKDKEAMVNEVDDIFDLGSLSDLSSDPGILSEDDTQISKKQSRKPAKDQQVPQQVVQAQSIPEISPSPSELPSTTPATPTTISLDTTNVSTPDTPHDHVQVKIEPENTATSLSSSLSNTKDDTVAKEDQAKSNTHASPKPPPAPTILTQQMEWQMLQQLGNASKKLPTVATRFERKLAIRRLKRNLGLKLFDLDAAVSKQLRSKSELEPITKPAVDTQKEHTPDTTQQSTAALDAITYTPYQCSFASRLYGPIRHDTVVTKDEPWLSAWNGRKLRPYIRRDFQNVTPYMETLMRIRSRNSNHPQQERHSIDYVYFQPQHLEQVNAMLRRCFWDGIDVSESLLFPEFSIVALYKRLVIGCAFMTPEAYVTYFAVLPGWNNAGIGQFMLYHLFQTAISKDITLHVSANNNAMILYQKFGFKPEEFIVDFYDKYLPADSAYSKNAFFLRLRR</sequence>
<feature type="compositionally biased region" description="Low complexity" evidence="1">
    <location>
        <begin position="176"/>
        <end position="188"/>
    </location>
</feature>
<gene>
    <name evidence="3" type="ORF">LRAMOSA00396</name>
</gene>
<dbReference type="Gene3D" id="3.90.980.20">
    <property type="match status" value="1"/>
</dbReference>
<dbReference type="PANTHER" id="PTHR20916:SF26">
    <property type="entry name" value="CYSTEINE-RICH PROTEIN 2-BINDING PROTEIN"/>
    <property type="match status" value="1"/>
</dbReference>
<dbReference type="SUPFAM" id="SSF55729">
    <property type="entry name" value="Acyl-CoA N-acyltransferases (Nat)"/>
    <property type="match status" value="1"/>
</dbReference>
<dbReference type="AlphaFoldDB" id="A0A077W8W2"/>
<reference evidence="3" key="1">
    <citation type="journal article" date="2014" name="Genome Announc.">
        <title>De novo whole-genome sequence and genome annotation of Lichtheimia ramosa.</title>
        <authorList>
            <person name="Linde J."/>
            <person name="Schwartze V."/>
            <person name="Binder U."/>
            <person name="Lass-Florl C."/>
            <person name="Voigt K."/>
            <person name="Horn F."/>
        </authorList>
    </citation>
    <scope>NUCLEOTIDE SEQUENCE</scope>
    <source>
        <strain evidence="3">JMRC FSU:6197</strain>
    </source>
</reference>
<dbReference type="EMBL" id="LK023313">
    <property type="protein sequence ID" value="CDS02994.1"/>
    <property type="molecule type" value="Genomic_DNA"/>
</dbReference>
<evidence type="ECO:0000259" key="2">
    <source>
        <dbReference type="PROSITE" id="PS51186"/>
    </source>
</evidence>
<dbReference type="PANTHER" id="PTHR20916">
    <property type="entry name" value="CYSTEINE AND GLYCINE-RICH PROTEIN 2 BINDING PROTEIN"/>
    <property type="match status" value="1"/>
</dbReference>
<dbReference type="FunFam" id="3.40.630.30:FF:000013">
    <property type="entry name" value="cysteine-rich protein 2-binding protein-like"/>
    <property type="match status" value="1"/>
</dbReference>
<evidence type="ECO:0000256" key="1">
    <source>
        <dbReference type="SAM" id="MobiDB-lite"/>
    </source>
</evidence>
<feature type="region of interest" description="Disordered" evidence="1">
    <location>
        <begin position="360"/>
        <end position="389"/>
    </location>
</feature>
<feature type="compositionally biased region" description="Basic residues" evidence="1">
    <location>
        <begin position="105"/>
        <end position="115"/>
    </location>
</feature>
<feature type="region of interest" description="Disordered" evidence="1">
    <location>
        <begin position="176"/>
        <end position="303"/>
    </location>
</feature>
<dbReference type="Gene3D" id="3.40.630.30">
    <property type="match status" value="1"/>
</dbReference>
<feature type="compositionally biased region" description="Basic and acidic residues" evidence="1">
    <location>
        <begin position="116"/>
        <end position="137"/>
    </location>
</feature>